<dbReference type="InterPro" id="IPR006553">
    <property type="entry name" value="Leu-rich_rpt_Cys-con_subtyp"/>
</dbReference>
<feature type="compositionally biased region" description="Low complexity" evidence="1">
    <location>
        <begin position="741"/>
        <end position="753"/>
    </location>
</feature>
<dbReference type="OrthoDB" id="9994419at2759"/>
<reference evidence="2 3" key="1">
    <citation type="journal article" date="2011" name="Proc. Natl. Acad. Sci. U.S.A.">
        <title>Evolutionary erosion of yeast sex chromosomes by mating-type switching accidents.</title>
        <authorList>
            <person name="Gordon J.L."/>
            <person name="Armisen D."/>
            <person name="Proux-Wera E."/>
            <person name="Oheigeartaigh S.S."/>
            <person name="Byrne K.P."/>
            <person name="Wolfe K.H."/>
        </authorList>
    </citation>
    <scope>NUCLEOTIDE SEQUENCE [LARGE SCALE GENOMIC DNA]</scope>
    <source>
        <strain evidence="3">ATCC 22294 / BCRC 22015 / CBS 2517 / CECT 1963 / NBRC 1671 / NRRL Y-8276</strain>
    </source>
</reference>
<dbReference type="InterPro" id="IPR032675">
    <property type="entry name" value="LRR_dom_sf"/>
</dbReference>
<protein>
    <submittedName>
        <fullName evidence="2">Uncharacterized protein</fullName>
    </submittedName>
</protein>
<evidence type="ECO:0000256" key="1">
    <source>
        <dbReference type="SAM" id="MobiDB-lite"/>
    </source>
</evidence>
<dbReference type="RefSeq" id="XP_003955201.1">
    <property type="nucleotide sequence ID" value="XM_003955152.1"/>
</dbReference>
<name>H2ANW6_KAZAF</name>
<accession>H2ANW6</accession>
<organism evidence="2 3">
    <name type="scientific">Kazachstania africana (strain ATCC 22294 / BCRC 22015 / CBS 2517 / CECT 1963 / NBRC 1671 / NRRL Y-8276)</name>
    <name type="common">Yeast</name>
    <name type="synonym">Kluyveromyces africanus</name>
    <dbReference type="NCBI Taxonomy" id="1071382"/>
    <lineage>
        <taxon>Eukaryota</taxon>
        <taxon>Fungi</taxon>
        <taxon>Dikarya</taxon>
        <taxon>Ascomycota</taxon>
        <taxon>Saccharomycotina</taxon>
        <taxon>Saccharomycetes</taxon>
        <taxon>Saccharomycetales</taxon>
        <taxon>Saccharomycetaceae</taxon>
        <taxon>Kazachstania</taxon>
    </lineage>
</organism>
<dbReference type="STRING" id="1071382.H2ANW6"/>
<dbReference type="SMART" id="SM00367">
    <property type="entry name" value="LRR_CC"/>
    <property type="match status" value="2"/>
</dbReference>
<dbReference type="Proteomes" id="UP000005220">
    <property type="component" value="Chromosome 1"/>
</dbReference>
<dbReference type="eggNOG" id="ENOG502R9EV">
    <property type="taxonomic scope" value="Eukaryota"/>
</dbReference>
<dbReference type="SUPFAM" id="SSF52047">
    <property type="entry name" value="RNI-like"/>
    <property type="match status" value="1"/>
</dbReference>
<dbReference type="KEGG" id="kaf:KAFR_0A06310"/>
<sequence length="831" mass="96606">MSIETTKTSNIPPEIVYEILTYQFRDYMSNDQPSTSEKFNENLRNFLRSNLTVNKTFYHICRILVYRYCNFTTAKRFHSLLNSISYHDELRNIIQVADFQELTSIGLGRTNEMNKMIKNLTNDTLLQFLKLTKSNLREFLASEHIQDDLDDRIIFFLLKPGTVLSVLDFCGCSGPNFTNNFISALRRLYPSSADIGNMHENPLEYNYQITCLGLNDCTDLPSFVLHKTLRLLPELQKLDLSRTSIDDSALMNGLPHLKNLTHLSLANCSQLTPRAILEFFSHHPAVTDENNMSTLEWLNISVISHTSSWNEAHTTFLLKKLCQFGHNKTLQYLNIGGLPLHQATMPLLPSSTSSSAISLSSFNNAPNYNSPQSIFTTVTKNRFYYHCNDALIFIKINYPYLKSLTIRHNNIPIGKLVEFLTPLDDYTSLNLDILNYLKKQKQQELKFLNISNNSYVNKWTIQDPAILTCSKSLVALEISFDAWQQIERINNESEIVSVKYNLKTRKNDIYKWKCYIDTSYGRRYWIYKTDEYLNRDDINVDRGTVYDSQGNKIIKIIKQPDYLKFAQYKISLSCGLVTQSSFRRKHCYRDVKPQISQFLTRNGGIAFGNISRPIIRPRLPLGGWRLLPDDDRRDTAHSVYRRSSEEHEVGSALYWDRSIHDLQQLAGGENHQAPIPTIEEMASISPVFSPEQHISLPQEEEAEETDEEYLNNPDLQRRRSQLSLFRVHHRSRSTHRRRNINRSSSSLSIMPRHSASRPSLNRQGSSSMSVLPHNNKKKANDYYYQHPEEFVYDPNDPITSERYRIHFELVNEYRVFGCTERGMYRYYSLKM</sequence>
<feature type="region of interest" description="Disordered" evidence="1">
    <location>
        <begin position="691"/>
        <end position="774"/>
    </location>
</feature>
<dbReference type="FunCoup" id="H2ANW6">
    <property type="interactions" value="99"/>
</dbReference>
<dbReference type="EMBL" id="HE650821">
    <property type="protein sequence ID" value="CCF56066.1"/>
    <property type="molecule type" value="Genomic_DNA"/>
</dbReference>
<dbReference type="GO" id="GO:0019005">
    <property type="term" value="C:SCF ubiquitin ligase complex"/>
    <property type="evidence" value="ECO:0007669"/>
    <property type="project" value="EnsemblFungi"/>
</dbReference>
<dbReference type="AlphaFoldDB" id="H2ANW6"/>
<keyword evidence="3" id="KW-1185">Reference proteome</keyword>
<evidence type="ECO:0000313" key="3">
    <source>
        <dbReference type="Proteomes" id="UP000005220"/>
    </source>
</evidence>
<gene>
    <name evidence="2" type="primary">KAFR0A06310</name>
    <name evidence="2" type="ORF">KAFR_0A06310</name>
</gene>
<evidence type="ECO:0000313" key="2">
    <source>
        <dbReference type="EMBL" id="CCF56066.1"/>
    </source>
</evidence>
<feature type="compositionally biased region" description="Acidic residues" evidence="1">
    <location>
        <begin position="698"/>
        <end position="709"/>
    </location>
</feature>
<dbReference type="HOGENOM" id="CLU_348554_0_0_1"/>
<feature type="compositionally biased region" description="Basic residues" evidence="1">
    <location>
        <begin position="726"/>
        <end position="740"/>
    </location>
</feature>
<dbReference type="GO" id="GO:0006511">
    <property type="term" value="P:ubiquitin-dependent protein catabolic process"/>
    <property type="evidence" value="ECO:0007669"/>
    <property type="project" value="EnsemblFungi"/>
</dbReference>
<dbReference type="GeneID" id="13886497"/>
<dbReference type="InParanoid" id="H2ANW6"/>
<dbReference type="Gene3D" id="3.80.10.10">
    <property type="entry name" value="Ribonuclease Inhibitor"/>
    <property type="match status" value="1"/>
</dbReference>
<feature type="compositionally biased region" description="Polar residues" evidence="1">
    <location>
        <begin position="756"/>
        <end position="769"/>
    </location>
</feature>
<proteinExistence type="predicted"/>